<accession>G0UZE7</accession>
<organism evidence="3">
    <name type="scientific">Trypanosoma congolense (strain IL3000)</name>
    <dbReference type="NCBI Taxonomy" id="1068625"/>
    <lineage>
        <taxon>Eukaryota</taxon>
        <taxon>Discoba</taxon>
        <taxon>Euglenozoa</taxon>
        <taxon>Kinetoplastea</taxon>
        <taxon>Metakinetoplastina</taxon>
        <taxon>Trypanosomatida</taxon>
        <taxon>Trypanosomatidae</taxon>
        <taxon>Trypanosoma</taxon>
        <taxon>Nannomonas</taxon>
    </lineage>
</organism>
<dbReference type="PANTHER" id="PTHR21250">
    <property type="entry name" value="PRE-RRNA-PROCESSING PROTEIN TSR2 HOMOLOG"/>
    <property type="match status" value="1"/>
</dbReference>
<evidence type="ECO:0008006" key="4">
    <source>
        <dbReference type="Google" id="ProtNLM"/>
    </source>
</evidence>
<dbReference type="VEuPathDB" id="TriTrypDB:TcIL3000.11.1500"/>
<reference evidence="3" key="1">
    <citation type="journal article" date="2012" name="Proc. Natl. Acad. Sci. U.S.A.">
        <title>Antigenic diversity is generated by distinct evolutionary mechanisms in African trypanosome species.</title>
        <authorList>
            <person name="Jackson A.P."/>
            <person name="Berry A."/>
            <person name="Aslett M."/>
            <person name="Allison H.C."/>
            <person name="Burton P."/>
            <person name="Vavrova-Anderson J."/>
            <person name="Brown R."/>
            <person name="Browne H."/>
            <person name="Corton N."/>
            <person name="Hauser H."/>
            <person name="Gamble J."/>
            <person name="Gilderthorp R."/>
            <person name="Marcello L."/>
            <person name="McQuillan J."/>
            <person name="Otto T.D."/>
            <person name="Quail M.A."/>
            <person name="Sanders M.J."/>
            <person name="van Tonder A."/>
            <person name="Ginger M.L."/>
            <person name="Field M.C."/>
            <person name="Barry J.D."/>
            <person name="Hertz-Fowler C."/>
            <person name="Berriman M."/>
        </authorList>
    </citation>
    <scope>NUCLEOTIDE SEQUENCE</scope>
    <source>
        <strain evidence="3">IL3000</strain>
    </source>
</reference>
<name>G0UZE7_TRYCI</name>
<proteinExistence type="inferred from homology"/>
<comment type="similarity">
    <text evidence="1">Belongs to the TSR2 family.</text>
</comment>
<keyword evidence="2" id="KW-0698">rRNA processing</keyword>
<evidence type="ECO:0000256" key="1">
    <source>
        <dbReference type="ARBA" id="ARBA00006524"/>
    </source>
</evidence>
<sequence>MQQQGPSGFQVVRPPFRATPEQFERFIVGLDAVLNQWTALHLVARHCDLSALTLMRRELVKWFQTDGEVYSDDLELFFENFFAEARAVIIEDDSMKEVGDVLHDMYCRCCQDDFSTVERYVSSLEVYRNVNPVQLSVNMCGADDEDGVEGEEEGCKDDACGERDGEAQVWNEEAEGSCAKESVGKTKKNRNRKKKNAYDRDADGWCVVRS</sequence>
<dbReference type="AlphaFoldDB" id="G0UZE7"/>
<protein>
    <recommendedName>
        <fullName evidence="4">Pre-rRNA-processing protein TSR2</fullName>
    </recommendedName>
</protein>
<dbReference type="GO" id="GO:0006364">
    <property type="term" value="P:rRNA processing"/>
    <property type="evidence" value="ECO:0007669"/>
    <property type="project" value="UniProtKB-KW"/>
</dbReference>
<evidence type="ECO:0000256" key="2">
    <source>
        <dbReference type="ARBA" id="ARBA00022552"/>
    </source>
</evidence>
<dbReference type="InterPro" id="IPR019398">
    <property type="entry name" value="Pre-rRNA_process_TSR2"/>
</dbReference>
<dbReference type="EMBL" id="HE575324">
    <property type="protein sequence ID" value="CCC94766.1"/>
    <property type="molecule type" value="Genomic_DNA"/>
</dbReference>
<evidence type="ECO:0000313" key="3">
    <source>
        <dbReference type="EMBL" id="CCC94766.1"/>
    </source>
</evidence>
<gene>
    <name evidence="3" type="ORF">TCIL3000_11_1500</name>
</gene>